<dbReference type="InterPro" id="IPR050741">
    <property type="entry name" value="Acyl-CoA_dehydrogenase"/>
</dbReference>
<dbReference type="Pfam" id="PF02770">
    <property type="entry name" value="Acyl-CoA_dh_M"/>
    <property type="match status" value="1"/>
</dbReference>
<dbReference type="EMBL" id="BMVU01000006">
    <property type="protein sequence ID" value="GGX66533.1"/>
    <property type="molecule type" value="Genomic_DNA"/>
</dbReference>
<name>A0A918KJS1_9ACTN</name>
<sequence length="561" mass="59142">MSPEELEELLGDPYDGANPYGFAAAVARDERDAFPEELVAALRGAGFHLNYLPREWGGRFESFDRSMLLVRTAARRDLNVMPGTMFGITAATCLALHGSPEQQKHAADLLGRGGAVGFALSEAEHGSDLLANAARLEPADGGWTLTGDKWLVGLGRRCEAVYVVARTGERGPGAFSAVLLDLTERDVDRGPAVPVGGMRGIDFAHLRFDRFPVPAHALVGREGQALESVMKAQQVVRVMSMAGSLGCADTALRLTLDFAAGRRVGRQTVLDSPHPRRELALASAALLAADVTALAAARGIHVAPEVFSVWGCAAKHVVAESAEELMRRCGTVLATRAVLRTEGPGGGLFQKLQRDAAVVRVVDTSTLANLRSYAGQLPTLVGAADSGDAVSLVRRVFDLDAPLPPYAPERLDLSARGRDPVTAALGTVAPEALARLAAQGDAGTADLVTRLVSAAGGLPAEAAAADRHTGLADLAERFAWLHAAACCLYLWWANPERSLFGTEPGSAAWLGACLAHLLARADRVDPRREAAAQLPAADVTAGLRERGLLFSALPVRLARPS</sequence>
<keyword evidence="5 6" id="KW-0560">Oxidoreductase</keyword>
<keyword evidence="4 6" id="KW-0274">FAD</keyword>
<evidence type="ECO:0000259" key="8">
    <source>
        <dbReference type="Pfam" id="PF02770"/>
    </source>
</evidence>
<dbReference type="Proteomes" id="UP000619244">
    <property type="component" value="Unassembled WGS sequence"/>
</dbReference>
<keyword evidence="3 6" id="KW-0285">Flavoprotein</keyword>
<dbReference type="Gene3D" id="1.10.540.10">
    <property type="entry name" value="Acyl-CoA dehydrogenase/oxidase, N-terminal domain"/>
    <property type="match status" value="1"/>
</dbReference>
<comment type="similarity">
    <text evidence="2 6">Belongs to the acyl-CoA dehydrogenase family.</text>
</comment>
<dbReference type="Pfam" id="PF00441">
    <property type="entry name" value="Acyl-CoA_dh_1"/>
    <property type="match status" value="1"/>
</dbReference>
<protein>
    <submittedName>
        <fullName evidence="10">Acyl-CoA dehydrogenase</fullName>
    </submittedName>
</protein>
<accession>A0A918KJS1</accession>
<keyword evidence="11" id="KW-1185">Reference proteome</keyword>
<reference evidence="10" key="2">
    <citation type="submission" date="2020-09" db="EMBL/GenBank/DDBJ databases">
        <authorList>
            <person name="Sun Q."/>
            <person name="Ohkuma M."/>
        </authorList>
    </citation>
    <scope>NUCLEOTIDE SEQUENCE</scope>
    <source>
        <strain evidence="10">JCM 4790</strain>
    </source>
</reference>
<proteinExistence type="inferred from homology"/>
<dbReference type="InterPro" id="IPR046373">
    <property type="entry name" value="Acyl-CoA_Oxase/DH_mid-dom_sf"/>
</dbReference>
<feature type="domain" description="Acyl-CoA dehydrogenase/oxidase N-terminal" evidence="9">
    <location>
        <begin position="27"/>
        <end position="105"/>
    </location>
</feature>
<evidence type="ECO:0000259" key="7">
    <source>
        <dbReference type="Pfam" id="PF00441"/>
    </source>
</evidence>
<dbReference type="Gene3D" id="1.20.140.10">
    <property type="entry name" value="Butyryl-CoA Dehydrogenase, subunit A, domain 3"/>
    <property type="match status" value="1"/>
</dbReference>
<dbReference type="AlphaFoldDB" id="A0A918KJS1"/>
<dbReference type="InterPro" id="IPR009100">
    <property type="entry name" value="AcylCoA_DH/oxidase_NM_dom_sf"/>
</dbReference>
<dbReference type="InterPro" id="IPR006091">
    <property type="entry name" value="Acyl-CoA_Oxase/DH_mid-dom"/>
</dbReference>
<feature type="domain" description="Acyl-CoA oxidase/dehydrogenase middle" evidence="8">
    <location>
        <begin position="117"/>
        <end position="210"/>
    </location>
</feature>
<dbReference type="InterPro" id="IPR009075">
    <property type="entry name" value="AcylCo_DH/oxidase_C"/>
</dbReference>
<dbReference type="GO" id="GO:0005737">
    <property type="term" value="C:cytoplasm"/>
    <property type="evidence" value="ECO:0007669"/>
    <property type="project" value="TreeGrafter"/>
</dbReference>
<dbReference type="PANTHER" id="PTHR48083:SF2">
    <property type="entry name" value="MEDIUM-CHAIN SPECIFIC ACYL-COA DEHYDROGENASE, MITOCHONDRIAL"/>
    <property type="match status" value="1"/>
</dbReference>
<dbReference type="GO" id="GO:0033539">
    <property type="term" value="P:fatty acid beta-oxidation using acyl-CoA dehydrogenase"/>
    <property type="evidence" value="ECO:0007669"/>
    <property type="project" value="TreeGrafter"/>
</dbReference>
<comment type="cofactor">
    <cofactor evidence="1 6">
        <name>FAD</name>
        <dbReference type="ChEBI" id="CHEBI:57692"/>
    </cofactor>
</comment>
<feature type="domain" description="Acyl-CoA dehydrogenase/oxidase C-terminal" evidence="7">
    <location>
        <begin position="227"/>
        <end position="361"/>
    </location>
</feature>
<gene>
    <name evidence="10" type="ORF">GCM10010358_21250</name>
</gene>
<dbReference type="Gene3D" id="2.40.110.10">
    <property type="entry name" value="Butyryl-CoA Dehydrogenase, subunit A, domain 2"/>
    <property type="match status" value="1"/>
</dbReference>
<dbReference type="RefSeq" id="WP_190189944.1">
    <property type="nucleotide sequence ID" value="NZ_BMVU01000006.1"/>
</dbReference>
<evidence type="ECO:0000256" key="6">
    <source>
        <dbReference type="RuleBase" id="RU362125"/>
    </source>
</evidence>
<evidence type="ECO:0000256" key="1">
    <source>
        <dbReference type="ARBA" id="ARBA00001974"/>
    </source>
</evidence>
<evidence type="ECO:0000313" key="11">
    <source>
        <dbReference type="Proteomes" id="UP000619244"/>
    </source>
</evidence>
<comment type="caution">
    <text evidence="10">The sequence shown here is derived from an EMBL/GenBank/DDBJ whole genome shotgun (WGS) entry which is preliminary data.</text>
</comment>
<dbReference type="InterPro" id="IPR013786">
    <property type="entry name" value="AcylCoA_DH/ox_N"/>
</dbReference>
<organism evidence="10 11">
    <name type="scientific">Streptomyces minutiscleroticus</name>
    <dbReference type="NCBI Taxonomy" id="68238"/>
    <lineage>
        <taxon>Bacteria</taxon>
        <taxon>Bacillati</taxon>
        <taxon>Actinomycetota</taxon>
        <taxon>Actinomycetes</taxon>
        <taxon>Kitasatosporales</taxon>
        <taxon>Streptomycetaceae</taxon>
        <taxon>Streptomyces</taxon>
    </lineage>
</organism>
<dbReference type="Pfam" id="PF02771">
    <property type="entry name" value="Acyl-CoA_dh_N"/>
    <property type="match status" value="1"/>
</dbReference>
<dbReference type="PANTHER" id="PTHR48083">
    <property type="entry name" value="MEDIUM-CHAIN SPECIFIC ACYL-COA DEHYDROGENASE, MITOCHONDRIAL-RELATED"/>
    <property type="match status" value="1"/>
</dbReference>
<evidence type="ECO:0000256" key="2">
    <source>
        <dbReference type="ARBA" id="ARBA00009347"/>
    </source>
</evidence>
<reference evidence="10" key="1">
    <citation type="journal article" date="2014" name="Int. J. Syst. Evol. Microbiol.">
        <title>Complete genome sequence of Corynebacterium casei LMG S-19264T (=DSM 44701T), isolated from a smear-ripened cheese.</title>
        <authorList>
            <consortium name="US DOE Joint Genome Institute (JGI-PGF)"/>
            <person name="Walter F."/>
            <person name="Albersmeier A."/>
            <person name="Kalinowski J."/>
            <person name="Ruckert C."/>
        </authorList>
    </citation>
    <scope>NUCLEOTIDE SEQUENCE</scope>
    <source>
        <strain evidence="10">JCM 4790</strain>
    </source>
</reference>
<evidence type="ECO:0000256" key="3">
    <source>
        <dbReference type="ARBA" id="ARBA00022630"/>
    </source>
</evidence>
<dbReference type="SUPFAM" id="SSF56645">
    <property type="entry name" value="Acyl-CoA dehydrogenase NM domain-like"/>
    <property type="match status" value="1"/>
</dbReference>
<dbReference type="SUPFAM" id="SSF47203">
    <property type="entry name" value="Acyl-CoA dehydrogenase C-terminal domain-like"/>
    <property type="match status" value="1"/>
</dbReference>
<dbReference type="InterPro" id="IPR037069">
    <property type="entry name" value="AcylCoA_DH/ox_N_sf"/>
</dbReference>
<evidence type="ECO:0000259" key="9">
    <source>
        <dbReference type="Pfam" id="PF02771"/>
    </source>
</evidence>
<dbReference type="GO" id="GO:0050660">
    <property type="term" value="F:flavin adenine dinucleotide binding"/>
    <property type="evidence" value="ECO:0007669"/>
    <property type="project" value="InterPro"/>
</dbReference>
<evidence type="ECO:0000256" key="5">
    <source>
        <dbReference type="ARBA" id="ARBA00023002"/>
    </source>
</evidence>
<evidence type="ECO:0000256" key="4">
    <source>
        <dbReference type="ARBA" id="ARBA00022827"/>
    </source>
</evidence>
<dbReference type="InterPro" id="IPR036250">
    <property type="entry name" value="AcylCo_DH-like_C"/>
</dbReference>
<evidence type="ECO:0000313" key="10">
    <source>
        <dbReference type="EMBL" id="GGX66533.1"/>
    </source>
</evidence>
<dbReference type="CDD" id="cd00567">
    <property type="entry name" value="ACAD"/>
    <property type="match status" value="1"/>
</dbReference>
<dbReference type="GO" id="GO:0003995">
    <property type="term" value="F:acyl-CoA dehydrogenase activity"/>
    <property type="evidence" value="ECO:0007669"/>
    <property type="project" value="TreeGrafter"/>
</dbReference>